<dbReference type="EMBL" id="CP048882">
    <property type="protein sequence ID" value="QPP10495.1"/>
    <property type="molecule type" value="Genomic_DNA"/>
</dbReference>
<evidence type="ECO:0000313" key="11">
    <source>
        <dbReference type="Proteomes" id="UP000595046"/>
    </source>
</evidence>
<dbReference type="InterPro" id="IPR031475">
    <property type="entry name" value="NBD_C"/>
</dbReference>
<protein>
    <submittedName>
        <fullName evidence="10">Four-carbon acid sugar kinase family protein</fullName>
    </submittedName>
</protein>
<evidence type="ECO:0000256" key="1">
    <source>
        <dbReference type="ARBA" id="ARBA00005715"/>
    </source>
</evidence>
<dbReference type="Proteomes" id="UP000595046">
    <property type="component" value="Chromosome"/>
</dbReference>
<dbReference type="AlphaFoldDB" id="A0A7T1WWW3"/>
<proteinExistence type="inferred from homology"/>
<dbReference type="InterPro" id="IPR010737">
    <property type="entry name" value="4-carb_acid_sugar_kinase_N"/>
</dbReference>
<gene>
    <name evidence="10" type="ORF">G4Z16_07475</name>
</gene>
<name>A0A7T1WWW3_9ACTN</name>
<accession>A0A7T1WWW3</accession>
<dbReference type="PROSITE" id="PS50861">
    <property type="entry name" value="AA_TRNA_LIGASE_II_GLYAB"/>
    <property type="match status" value="1"/>
</dbReference>
<feature type="domain" description="Four-carbon acid sugar kinase N-terminal" evidence="8">
    <location>
        <begin position="4"/>
        <end position="233"/>
    </location>
</feature>
<keyword evidence="4 10" id="KW-0418">Kinase</keyword>
<evidence type="ECO:0000256" key="3">
    <source>
        <dbReference type="ARBA" id="ARBA00022741"/>
    </source>
</evidence>
<dbReference type="Gene3D" id="3.40.980.20">
    <property type="entry name" value="Four-carbon acid sugar kinase, nucleotide binding domain"/>
    <property type="match status" value="1"/>
</dbReference>
<evidence type="ECO:0000256" key="6">
    <source>
        <dbReference type="ARBA" id="ARBA00023277"/>
    </source>
</evidence>
<dbReference type="InterPro" id="IPR006194">
    <property type="entry name" value="Gly-tRNA-synth_heterodimer"/>
</dbReference>
<dbReference type="GO" id="GO:0005737">
    <property type="term" value="C:cytoplasm"/>
    <property type="evidence" value="ECO:0007669"/>
    <property type="project" value="InterPro"/>
</dbReference>
<dbReference type="KEGG" id="sbat:G4Z16_07475"/>
<organism evidence="10 11">
    <name type="scientific">Streptomyces bathyalis</name>
    <dbReference type="NCBI Taxonomy" id="2710756"/>
    <lineage>
        <taxon>Bacteria</taxon>
        <taxon>Bacillati</taxon>
        <taxon>Actinomycetota</taxon>
        <taxon>Actinomycetes</taxon>
        <taxon>Kitasatosporales</taxon>
        <taxon>Streptomycetaceae</taxon>
        <taxon>Streptomyces</taxon>
    </lineage>
</organism>
<dbReference type="GO" id="GO:0006426">
    <property type="term" value="P:glycyl-tRNA aminoacylation"/>
    <property type="evidence" value="ECO:0007669"/>
    <property type="project" value="InterPro"/>
</dbReference>
<evidence type="ECO:0000256" key="7">
    <source>
        <dbReference type="SAM" id="MobiDB-lite"/>
    </source>
</evidence>
<keyword evidence="5" id="KW-0067">ATP-binding</keyword>
<dbReference type="GO" id="GO:0005524">
    <property type="term" value="F:ATP binding"/>
    <property type="evidence" value="ECO:0007669"/>
    <property type="project" value="UniProtKB-KW"/>
</dbReference>
<dbReference type="GO" id="GO:0016301">
    <property type="term" value="F:kinase activity"/>
    <property type="evidence" value="ECO:0007669"/>
    <property type="project" value="UniProtKB-KW"/>
</dbReference>
<evidence type="ECO:0000313" key="10">
    <source>
        <dbReference type="EMBL" id="QPP10495.1"/>
    </source>
</evidence>
<dbReference type="InterPro" id="IPR037051">
    <property type="entry name" value="4-carb_acid_sugar_kinase_N_sf"/>
</dbReference>
<keyword evidence="3" id="KW-0547">Nucleotide-binding</keyword>
<evidence type="ECO:0000256" key="4">
    <source>
        <dbReference type="ARBA" id="ARBA00022777"/>
    </source>
</evidence>
<feature type="region of interest" description="Disordered" evidence="7">
    <location>
        <begin position="412"/>
        <end position="458"/>
    </location>
</feature>
<dbReference type="Pfam" id="PF07005">
    <property type="entry name" value="SBD_N"/>
    <property type="match status" value="1"/>
</dbReference>
<keyword evidence="6" id="KW-0119">Carbohydrate metabolism</keyword>
<reference evidence="11" key="1">
    <citation type="submission" date="2020-02" db="EMBL/GenBank/DDBJ databases">
        <title>Streptomyces sp. ASO4wet.</title>
        <authorList>
            <person name="Risdian C."/>
            <person name="Landwehr W."/>
            <person name="Schupp P."/>
            <person name="Wink J."/>
        </authorList>
    </citation>
    <scope>NUCLEOTIDE SEQUENCE [LARGE SCALE GENOMIC DNA]</scope>
    <source>
        <strain evidence="11">ASO4wet</strain>
    </source>
</reference>
<keyword evidence="11" id="KW-1185">Reference proteome</keyword>
<sequence>MAQILVVADDLTGSNATGALFARQGLHTVTVSDLEQVPRYADAVDVLVVNTGSRRFTQAESYDAVHAAVTAAAGDGLVVKRVDTTLRGNPGRELDAVVDAVTVGDASTPVRVLAVPAFPDAGRTTVGGIHLVDGVPLTRTPVAQDLFNSVRHSRITSVIGEQSALTTAEVPLDVVEDGPDRVLEALRQPARVLVCDATDNEHLRTVAAAAARLTAEDGTRWISLDSGPFGAALAAELGIRPAGAAPRVLAIVGSVTEATNEQIARTEKALGAHYVLMDPDDPAPDPQRIVGELQAAADSGAGVLGVRVAPTAVRDPAAAERILRCLAEVAVHAVDALNPGGLYTSGGDVAAAVTGALGAEGFAIEAEVLPLAVAGHLAGGPHSGLPFATKGGLIGGPDAAVACLERLRAMHTRGAPRAPGTPGRPGPSGDPDADPDGSGTPHNSTSGSNHRRAEEVSS</sequence>
<comment type="similarity">
    <text evidence="1">Belongs to the four-carbon acid sugar kinase family.</text>
</comment>
<dbReference type="SUPFAM" id="SSF142764">
    <property type="entry name" value="YgbK-like"/>
    <property type="match status" value="1"/>
</dbReference>
<evidence type="ECO:0000259" key="9">
    <source>
        <dbReference type="Pfam" id="PF17042"/>
    </source>
</evidence>
<evidence type="ECO:0000256" key="2">
    <source>
        <dbReference type="ARBA" id="ARBA00022679"/>
    </source>
</evidence>
<keyword evidence="2" id="KW-0808">Transferase</keyword>
<dbReference type="InterPro" id="IPR042213">
    <property type="entry name" value="NBD_C_sf"/>
</dbReference>
<evidence type="ECO:0000259" key="8">
    <source>
        <dbReference type="Pfam" id="PF07005"/>
    </source>
</evidence>
<dbReference type="GO" id="GO:0004820">
    <property type="term" value="F:glycine-tRNA ligase activity"/>
    <property type="evidence" value="ECO:0007669"/>
    <property type="project" value="InterPro"/>
</dbReference>
<dbReference type="Gene3D" id="3.40.50.10840">
    <property type="entry name" value="Putative sugar-binding, N-terminal domain"/>
    <property type="match status" value="1"/>
</dbReference>
<evidence type="ECO:0000256" key="5">
    <source>
        <dbReference type="ARBA" id="ARBA00022840"/>
    </source>
</evidence>
<dbReference type="Pfam" id="PF17042">
    <property type="entry name" value="NBD_C"/>
    <property type="match status" value="1"/>
</dbReference>
<feature type="domain" description="Four-carbon acid sugar kinase nucleotide binding" evidence="9">
    <location>
        <begin position="249"/>
        <end position="399"/>
    </location>
</feature>
<feature type="compositionally biased region" description="Low complexity" evidence="7">
    <location>
        <begin position="412"/>
        <end position="421"/>
    </location>
</feature>